<sequence length="1389" mass="154077">MASPRPRAASVGLLHGDAAEGVVSAPGRLVETDAGEGLVVVKRIDFAPICTHAKDSSDSSDDRGGTDTDAGDAVDAASLFYDPDLKIDVAGSLEMIVGFQQALFTAPSDEAPVKTSRRLSITGNSKRRGSDALLPDSASSSVTVVLQTLQLLDDGSSLDLDDDERITDVKWIGNEYFGASYTSGVIRIFNRTGKLMFEQKFHTVAITKLDVSRNPATAVGSRRMDAAAQNGSRDGDGELWILYEDATVAIIQLSELFNKITSVVFGPAQASKFRKYHLRDQSDIVSAVPCGSVRPTIFQSHPRIGVCTIISAGSSPFLSFYHAGNDQNSIIHLAHIASAMASRAAGAVWSFAKSWGWSSASEDQPPVDSGGVDDAAEHVAAPLGSIRSIAEDQRRRSRCLALSPTGRLAAVTDTLGRVLLIDTLRMIVIRMWKGYRNAQCGWMQGSEGSNRPQGLYLVIYSAQRGIVEVWRARFGPRVYSFAVGENARLYTIPDASGKTARCIVLATGTNGTSELIELKPSIPNLSILMKYFTQNKLQEENFLLHQIIAGLHAFVKKKKTDRHHVLEQDLIVPLLDDMASLSSTTTIEALLDVLISIEMLCLSSTYLLKALDKIQMALKRGMSSHIPTGPELSLLWKVLWQHRIISAFIGLHGEFERSKRIALSTVEVSKALLNKHEAKATKESNSALERVYPWLELFRRGGFPLDDETCINTRKVFESVGKLNPWEFLELFSMPFSDPELPRRRDILVLFKQNEKSEDFIRETLQTLRVPVFRKITNKFQRDILLALAFTPILSSVFAVQELQQIHTTIFMNHETHTDMFLEWFFSLPLGTVLAIPSPNLSSSLQRWLGPYFTSPDTSDDLAAEAAESSKSGEFEPMGASLRKLFPCSEPLKKIFTACWKTNKLFHAFVLSVHCGWGERQQAIRLEDSTLGKHSSAGGGVRWSILQDSIAHAVHLSLRLGRMGRLSVEAVENVDEIMRTLALMQLNDGIESEDAASIKLGASSGNLTAKADLDHWVAELEHCRNAAQMKDWQSVLSEFPQFASKDSLCCFRAVLLCTAWNAERSDMHQLDDALAEIDSLSSTKLKAAMATHIWEKYIRVHVVTLISFWEESAAGRKPQRGLQPQIARRFFGIIKNLLIILVTAINVHRSEAAALTGENDIYESDASDDENGELPPIEDEEDEEKVSMPEYRMEFLAQSLSWLCLAKDLQGAFKRRWPPAHDSSSLIQGLAKFDVQCISLNQITDHLSLILLLDSFAATTVTPVSIDHAGINQERTQFLKQLLRHDENLGIALAEAFGLSVDMIREEHILFLYQSGRDEHADLSVETLLGELGLTLVLPLNLNVEEARVLRVAAYPPFARQHLTLANLEWLLHVEKHLVPVRWRDFHPR</sequence>
<dbReference type="InterPro" id="IPR026059">
    <property type="entry name" value="Rab3GAP2"/>
</dbReference>
<keyword evidence="4" id="KW-1185">Reference proteome</keyword>
<dbReference type="EnsemblProtists" id="PYU1_T006291">
    <property type="protein sequence ID" value="PYU1_T006291"/>
    <property type="gene ID" value="PYU1_G006279"/>
</dbReference>
<proteinExistence type="predicted"/>
<evidence type="ECO:0000313" key="3">
    <source>
        <dbReference type="EnsemblProtists" id="PYU1_T006291"/>
    </source>
</evidence>
<feature type="region of interest" description="Disordered" evidence="1">
    <location>
        <begin position="114"/>
        <end position="134"/>
    </location>
</feature>
<dbReference type="InterPro" id="IPR036322">
    <property type="entry name" value="WD40_repeat_dom_sf"/>
</dbReference>
<protein>
    <recommendedName>
        <fullName evidence="2">Rab3-GAP regulatory subunit N-terminal domain-containing protein</fullName>
    </recommendedName>
</protein>
<dbReference type="Proteomes" id="UP000019132">
    <property type="component" value="Unassembled WGS sequence"/>
</dbReference>
<reference evidence="3" key="3">
    <citation type="submission" date="2015-02" db="UniProtKB">
        <authorList>
            <consortium name="EnsemblProtists"/>
        </authorList>
    </citation>
    <scope>IDENTIFICATION</scope>
    <source>
        <strain evidence="3">DAOM BR144</strain>
    </source>
</reference>
<dbReference type="SUPFAM" id="SSF50978">
    <property type="entry name" value="WD40 repeat-like"/>
    <property type="match status" value="1"/>
</dbReference>
<evidence type="ECO:0000256" key="1">
    <source>
        <dbReference type="SAM" id="MobiDB-lite"/>
    </source>
</evidence>
<reference evidence="4" key="2">
    <citation type="submission" date="2010-04" db="EMBL/GenBank/DDBJ databases">
        <authorList>
            <person name="Buell R."/>
            <person name="Hamilton J."/>
            <person name="Hostetler J."/>
        </authorList>
    </citation>
    <scope>NUCLEOTIDE SEQUENCE [LARGE SCALE GENOMIC DNA]</scope>
    <source>
        <strain evidence="4">DAOM:BR144</strain>
    </source>
</reference>
<dbReference type="PANTHER" id="PTHR12472">
    <property type="entry name" value="RAB3-GAP REGULATORY DOMAIN"/>
    <property type="match status" value="1"/>
</dbReference>
<dbReference type="InterPro" id="IPR032839">
    <property type="entry name" value="RAB3GAP_N"/>
</dbReference>
<reference evidence="4" key="1">
    <citation type="journal article" date="2010" name="Genome Biol.">
        <title>Genome sequence of the necrotrophic plant pathogen Pythium ultimum reveals original pathogenicity mechanisms and effector repertoire.</title>
        <authorList>
            <person name="Levesque C.A."/>
            <person name="Brouwer H."/>
            <person name="Cano L."/>
            <person name="Hamilton J.P."/>
            <person name="Holt C."/>
            <person name="Huitema E."/>
            <person name="Raffaele S."/>
            <person name="Robideau G.P."/>
            <person name="Thines M."/>
            <person name="Win J."/>
            <person name="Zerillo M.M."/>
            <person name="Beakes G.W."/>
            <person name="Boore J.L."/>
            <person name="Busam D."/>
            <person name="Dumas B."/>
            <person name="Ferriera S."/>
            <person name="Fuerstenberg S.I."/>
            <person name="Gachon C.M."/>
            <person name="Gaulin E."/>
            <person name="Govers F."/>
            <person name="Grenville-Briggs L."/>
            <person name="Horner N."/>
            <person name="Hostetler J."/>
            <person name="Jiang R.H."/>
            <person name="Johnson J."/>
            <person name="Krajaejun T."/>
            <person name="Lin H."/>
            <person name="Meijer H.J."/>
            <person name="Moore B."/>
            <person name="Morris P."/>
            <person name="Phuntmart V."/>
            <person name="Puiu D."/>
            <person name="Shetty J."/>
            <person name="Stajich J.E."/>
            <person name="Tripathy S."/>
            <person name="Wawra S."/>
            <person name="van West P."/>
            <person name="Whitty B.R."/>
            <person name="Coutinho P.M."/>
            <person name="Henrissat B."/>
            <person name="Martin F."/>
            <person name="Thomas P.D."/>
            <person name="Tyler B.M."/>
            <person name="De Vries R.P."/>
            <person name="Kamoun S."/>
            <person name="Yandell M."/>
            <person name="Tisserat N."/>
            <person name="Buell C.R."/>
        </authorList>
    </citation>
    <scope>NUCLEOTIDE SEQUENCE</scope>
    <source>
        <strain evidence="4">DAOM:BR144</strain>
    </source>
</reference>
<dbReference type="HOGENOM" id="CLU_003098_0_0_1"/>
<feature type="compositionally biased region" description="Acidic residues" evidence="1">
    <location>
        <begin position="1160"/>
        <end position="1184"/>
    </location>
</feature>
<dbReference type="STRING" id="431595.K3WMU9"/>
<feature type="domain" description="Rab3-GAP regulatory subunit N-terminal" evidence="2">
    <location>
        <begin position="180"/>
        <end position="489"/>
    </location>
</feature>
<evidence type="ECO:0000259" key="2">
    <source>
        <dbReference type="Pfam" id="PF14655"/>
    </source>
</evidence>
<feature type="region of interest" description="Disordered" evidence="1">
    <location>
        <begin position="1159"/>
        <end position="1184"/>
    </location>
</feature>
<name>K3WMU9_GLOUD</name>
<evidence type="ECO:0000313" key="4">
    <source>
        <dbReference type="Proteomes" id="UP000019132"/>
    </source>
</evidence>
<dbReference type="VEuPathDB" id="FungiDB:PYU1_G006279"/>
<dbReference type="InParanoid" id="K3WMU9"/>
<dbReference type="PANTHER" id="PTHR12472:SF0">
    <property type="entry name" value="RAB3 GTPASE-ACTIVATING PROTEIN NON-CATALYTIC SUBUNIT"/>
    <property type="match status" value="1"/>
</dbReference>
<dbReference type="Pfam" id="PF14655">
    <property type="entry name" value="RAB3GAP2_N"/>
    <property type="match status" value="1"/>
</dbReference>
<dbReference type="EMBL" id="GL376625">
    <property type="status" value="NOT_ANNOTATED_CDS"/>
    <property type="molecule type" value="Genomic_DNA"/>
</dbReference>
<dbReference type="eggNOG" id="KOG2727">
    <property type="taxonomic scope" value="Eukaryota"/>
</dbReference>
<organism evidence="3 4">
    <name type="scientific">Globisporangium ultimum (strain ATCC 200006 / CBS 805.95 / DAOM BR144)</name>
    <name type="common">Pythium ultimum</name>
    <dbReference type="NCBI Taxonomy" id="431595"/>
    <lineage>
        <taxon>Eukaryota</taxon>
        <taxon>Sar</taxon>
        <taxon>Stramenopiles</taxon>
        <taxon>Oomycota</taxon>
        <taxon>Peronosporomycetes</taxon>
        <taxon>Pythiales</taxon>
        <taxon>Pythiaceae</taxon>
        <taxon>Globisporangium</taxon>
    </lineage>
</organism>
<dbReference type="OMA" id="WVATMEN"/>
<accession>K3WMU9</accession>